<protein>
    <submittedName>
        <fullName evidence="1">Uncharacterized protein</fullName>
    </submittedName>
</protein>
<proteinExistence type="predicted"/>
<evidence type="ECO:0000313" key="2">
    <source>
        <dbReference type="Proteomes" id="UP000070054"/>
    </source>
</evidence>
<reference evidence="1 2" key="1">
    <citation type="submission" date="2014-02" db="EMBL/GenBank/DDBJ databases">
        <title>The genome sequence of Colletotrichum nymphaeae SA-01.</title>
        <authorList>
            <person name="Baroncelli R."/>
            <person name="Thon M.R."/>
        </authorList>
    </citation>
    <scope>NUCLEOTIDE SEQUENCE [LARGE SCALE GENOMIC DNA]</scope>
    <source>
        <strain evidence="1 2">SA-01</strain>
    </source>
</reference>
<name>A0A135UXX5_9PEZI</name>
<dbReference type="Proteomes" id="UP000070054">
    <property type="component" value="Unassembled WGS sequence"/>
</dbReference>
<dbReference type="AlphaFoldDB" id="A0A135UXX5"/>
<keyword evidence="2" id="KW-1185">Reference proteome</keyword>
<evidence type="ECO:0000313" key="1">
    <source>
        <dbReference type="EMBL" id="KXH65256.1"/>
    </source>
</evidence>
<gene>
    <name evidence="1" type="ORF">CNYM01_13824</name>
</gene>
<organism evidence="1 2">
    <name type="scientific">Colletotrichum nymphaeae SA-01</name>
    <dbReference type="NCBI Taxonomy" id="1460502"/>
    <lineage>
        <taxon>Eukaryota</taxon>
        <taxon>Fungi</taxon>
        <taxon>Dikarya</taxon>
        <taxon>Ascomycota</taxon>
        <taxon>Pezizomycotina</taxon>
        <taxon>Sordariomycetes</taxon>
        <taxon>Hypocreomycetidae</taxon>
        <taxon>Glomerellales</taxon>
        <taxon>Glomerellaceae</taxon>
        <taxon>Colletotrichum</taxon>
        <taxon>Colletotrichum acutatum species complex</taxon>
    </lineage>
</organism>
<accession>A0A135UXX5</accession>
<dbReference type="EMBL" id="JEMN01000011">
    <property type="protein sequence ID" value="KXH65256.1"/>
    <property type="molecule type" value="Genomic_DNA"/>
</dbReference>
<comment type="caution">
    <text evidence="1">The sequence shown here is derived from an EMBL/GenBank/DDBJ whole genome shotgun (WGS) entry which is preliminary data.</text>
</comment>
<sequence>MSLWMGLGWDEILKSIPQRNATPPRRSCSVCGTRHEDEDAQAEHFTHPAIHHPPTQASQVKPTQYSIQRCAVSSDPCWTAPVQFIFDGHHNVDIRKKRPIRDERGESLRRRHPRLDSASGGAALVLHAGLFPVLPVWLATGQWYLDEDCRAMCGFKWSLPAAMSW</sequence>